<name>A0A9W4K8T4_9EURO</name>
<feature type="region of interest" description="Disordered" evidence="1">
    <location>
        <begin position="1"/>
        <end position="63"/>
    </location>
</feature>
<proteinExistence type="predicted"/>
<dbReference type="Proteomes" id="UP001154252">
    <property type="component" value="Unassembled WGS sequence"/>
</dbReference>
<accession>A0A9W4K8T4</accession>
<evidence type="ECO:0000313" key="3">
    <source>
        <dbReference type="Proteomes" id="UP001154252"/>
    </source>
</evidence>
<comment type="caution">
    <text evidence="2">The sequence shown here is derived from an EMBL/GenBank/DDBJ whole genome shotgun (WGS) entry which is preliminary data.</text>
</comment>
<dbReference type="AlphaFoldDB" id="A0A9W4K8T4"/>
<reference evidence="2" key="1">
    <citation type="submission" date="2021-07" db="EMBL/GenBank/DDBJ databases">
        <authorList>
            <person name="Branca A.L. A."/>
        </authorList>
    </citation>
    <scope>NUCLEOTIDE SEQUENCE</scope>
</reference>
<keyword evidence="3" id="KW-1185">Reference proteome</keyword>
<dbReference type="EMBL" id="CAJVRC010000843">
    <property type="protein sequence ID" value="CAG8890025.1"/>
    <property type="molecule type" value="Genomic_DNA"/>
</dbReference>
<evidence type="ECO:0000313" key="2">
    <source>
        <dbReference type="EMBL" id="CAG8890025.1"/>
    </source>
</evidence>
<sequence>MPPKPSSRKGGKKRMSHTLSPRPSSSPIRKKQKGTPSTIRDRANCSPGPGIPKLEPSAGTHTPSEYWNQLADLQRDFLDGTTQEIVSNLYDFGAEIKAETPSPAPVSVANDENESEYSLDFSPVPGPISSPFPCTKDDLTLCHAPTADLTGYPIFVSRNGRWDWYYLASNNKTTESSAAPANGTTNGDAKNTKSEFSDDLSLCLNQFPCTEDDITLYPYPNPGPKSANSPTFSSQNGRWEWIFLPSNTITESSPPKVKMEDIPEANPRIQRPSNPVSTTFSAADLGHFVFHGDRDSDDDISTVPSLVENANRQARPENLAEQARTVKHVKFFMNNSHDKHFIPFEFPALVGNENWDPWLAGMYLLFRQHSVWPVVTASLQPLPPGHNLYLWYKRMCDCAVALIYANVSDVVRNTHCFMSALRDDDPDDLMAYLYAHYAEPGSVHPDEESELD</sequence>
<feature type="compositionally biased region" description="Basic residues" evidence="1">
    <location>
        <begin position="1"/>
        <end position="16"/>
    </location>
</feature>
<protein>
    <submittedName>
        <fullName evidence="2">Uncharacterized protein</fullName>
    </submittedName>
</protein>
<evidence type="ECO:0000256" key="1">
    <source>
        <dbReference type="SAM" id="MobiDB-lite"/>
    </source>
</evidence>
<gene>
    <name evidence="2" type="ORF">PEGY_LOCUS2037</name>
</gene>
<dbReference type="OrthoDB" id="4367615at2759"/>
<organism evidence="2 3">
    <name type="scientific">Penicillium egyptiacum</name>
    <dbReference type="NCBI Taxonomy" id="1303716"/>
    <lineage>
        <taxon>Eukaryota</taxon>
        <taxon>Fungi</taxon>
        <taxon>Dikarya</taxon>
        <taxon>Ascomycota</taxon>
        <taxon>Pezizomycotina</taxon>
        <taxon>Eurotiomycetes</taxon>
        <taxon>Eurotiomycetidae</taxon>
        <taxon>Eurotiales</taxon>
        <taxon>Aspergillaceae</taxon>
        <taxon>Penicillium</taxon>
    </lineage>
</organism>